<evidence type="ECO:0000313" key="1">
    <source>
        <dbReference type="EMBL" id="MPC27333.1"/>
    </source>
</evidence>
<evidence type="ECO:0000313" key="2">
    <source>
        <dbReference type="Proteomes" id="UP000324222"/>
    </source>
</evidence>
<dbReference type="AlphaFoldDB" id="A0A5B7E278"/>
<sequence length="200" mass="21910">MARDSTSCFHLCAPLVTLTAVHYLRSCSTLSLFTATIILALPSSKTLKHYHHHYHHYFNIPPTPPSPPLPHKTTYTAITITTVATFLRPIQSYASPIICTTKTPTSPLVPQYTYTTTTTTITFPRAVQAYASPLCTTITTTTTNTTTTSTIILTVYVTPNSLRPHRHARHVTLMAVEAGLGWDGLDWVGLRSVDGSGRIG</sequence>
<dbReference type="Proteomes" id="UP000324222">
    <property type="component" value="Unassembled WGS sequence"/>
</dbReference>
<protein>
    <submittedName>
        <fullName evidence="1">Uncharacterized protein</fullName>
    </submittedName>
</protein>
<organism evidence="1 2">
    <name type="scientific">Portunus trituberculatus</name>
    <name type="common">Swimming crab</name>
    <name type="synonym">Neptunus trituberculatus</name>
    <dbReference type="NCBI Taxonomy" id="210409"/>
    <lineage>
        <taxon>Eukaryota</taxon>
        <taxon>Metazoa</taxon>
        <taxon>Ecdysozoa</taxon>
        <taxon>Arthropoda</taxon>
        <taxon>Crustacea</taxon>
        <taxon>Multicrustacea</taxon>
        <taxon>Malacostraca</taxon>
        <taxon>Eumalacostraca</taxon>
        <taxon>Eucarida</taxon>
        <taxon>Decapoda</taxon>
        <taxon>Pleocyemata</taxon>
        <taxon>Brachyura</taxon>
        <taxon>Eubrachyura</taxon>
        <taxon>Portunoidea</taxon>
        <taxon>Portunidae</taxon>
        <taxon>Portuninae</taxon>
        <taxon>Portunus</taxon>
    </lineage>
</organism>
<gene>
    <name evidence="1" type="ORF">E2C01_020502</name>
</gene>
<proteinExistence type="predicted"/>
<accession>A0A5B7E278</accession>
<reference evidence="1 2" key="1">
    <citation type="submission" date="2019-05" db="EMBL/GenBank/DDBJ databases">
        <title>Another draft genome of Portunus trituberculatus and its Hox gene families provides insights of decapod evolution.</title>
        <authorList>
            <person name="Jeong J.-H."/>
            <person name="Song I."/>
            <person name="Kim S."/>
            <person name="Choi T."/>
            <person name="Kim D."/>
            <person name="Ryu S."/>
            <person name="Kim W."/>
        </authorList>
    </citation>
    <scope>NUCLEOTIDE SEQUENCE [LARGE SCALE GENOMIC DNA]</scope>
    <source>
        <tissue evidence="1">Muscle</tissue>
    </source>
</reference>
<name>A0A5B7E278_PORTR</name>
<comment type="caution">
    <text evidence="1">The sequence shown here is derived from an EMBL/GenBank/DDBJ whole genome shotgun (WGS) entry which is preliminary data.</text>
</comment>
<dbReference type="EMBL" id="VSRR010001729">
    <property type="protein sequence ID" value="MPC27333.1"/>
    <property type="molecule type" value="Genomic_DNA"/>
</dbReference>
<keyword evidence="2" id="KW-1185">Reference proteome</keyword>